<dbReference type="RefSeq" id="WP_254269550.1">
    <property type="nucleotide sequence ID" value="NZ_CP100400.1"/>
</dbReference>
<feature type="region of interest" description="Disordered" evidence="1">
    <location>
        <begin position="72"/>
        <end position="101"/>
    </location>
</feature>
<gene>
    <name evidence="3" type="ORF">ACFO9K_10685</name>
</gene>
<keyword evidence="2" id="KW-1133">Transmembrane helix</keyword>
<sequence length="126" mass="12982">MAIVEINLKKPALVEEYRYPGETSEGTQSSATHSSSDSKSTSDSKSSGDGKGKLLGLLALVAAVGVLVWKRKSGGSGGESEEEYEHGPEPEIGGDESGGPTRKVASALGLVVAVATLGAAVRKRRR</sequence>
<reference evidence="3 4" key="1">
    <citation type="journal article" date="2019" name="Int. J. Syst. Evol. Microbiol.">
        <title>The Global Catalogue of Microorganisms (GCM) 10K type strain sequencing project: providing services to taxonomists for standard genome sequencing and annotation.</title>
        <authorList>
            <consortium name="The Broad Institute Genomics Platform"/>
            <consortium name="The Broad Institute Genome Sequencing Center for Infectious Disease"/>
            <person name="Wu L."/>
            <person name="Ma J."/>
        </authorList>
    </citation>
    <scope>NUCLEOTIDE SEQUENCE [LARGE SCALE GENOMIC DNA]</scope>
    <source>
        <strain evidence="3 4">XZYJ18</strain>
    </source>
</reference>
<feature type="transmembrane region" description="Helical" evidence="2">
    <location>
        <begin position="54"/>
        <end position="70"/>
    </location>
</feature>
<evidence type="ECO:0000313" key="3">
    <source>
        <dbReference type="EMBL" id="MFC4824728.1"/>
    </source>
</evidence>
<evidence type="ECO:0000313" key="4">
    <source>
        <dbReference type="Proteomes" id="UP001595945"/>
    </source>
</evidence>
<comment type="caution">
    <text evidence="3">The sequence shown here is derived from an EMBL/GenBank/DDBJ whole genome shotgun (WGS) entry which is preliminary data.</text>
</comment>
<protein>
    <recommendedName>
        <fullName evidence="5">MYXO-CTERM domain-containing protein</fullName>
    </recommendedName>
</protein>
<evidence type="ECO:0000256" key="2">
    <source>
        <dbReference type="SAM" id="Phobius"/>
    </source>
</evidence>
<feature type="compositionally biased region" description="Low complexity" evidence="1">
    <location>
        <begin position="26"/>
        <end position="39"/>
    </location>
</feature>
<keyword evidence="2" id="KW-0812">Transmembrane</keyword>
<feature type="transmembrane region" description="Helical" evidence="2">
    <location>
        <begin position="104"/>
        <end position="121"/>
    </location>
</feature>
<feature type="region of interest" description="Disordered" evidence="1">
    <location>
        <begin position="19"/>
        <end position="49"/>
    </location>
</feature>
<keyword evidence="4" id="KW-1185">Reference proteome</keyword>
<organism evidence="3 4">
    <name type="scientific">Halorussus aquaticus</name>
    <dbReference type="NCBI Taxonomy" id="2953748"/>
    <lineage>
        <taxon>Archaea</taxon>
        <taxon>Methanobacteriati</taxon>
        <taxon>Methanobacteriota</taxon>
        <taxon>Stenosarchaea group</taxon>
        <taxon>Halobacteria</taxon>
        <taxon>Halobacteriales</taxon>
        <taxon>Haladaptataceae</taxon>
        <taxon>Halorussus</taxon>
    </lineage>
</organism>
<dbReference type="AlphaFoldDB" id="A0ABD5Q287"/>
<dbReference type="EMBL" id="JBHSHT010000001">
    <property type="protein sequence ID" value="MFC4824728.1"/>
    <property type="molecule type" value="Genomic_DNA"/>
</dbReference>
<evidence type="ECO:0000256" key="1">
    <source>
        <dbReference type="SAM" id="MobiDB-lite"/>
    </source>
</evidence>
<dbReference type="Proteomes" id="UP001595945">
    <property type="component" value="Unassembled WGS sequence"/>
</dbReference>
<name>A0ABD5Q287_9EURY</name>
<feature type="compositionally biased region" description="Basic and acidic residues" evidence="1">
    <location>
        <begin position="40"/>
        <end position="49"/>
    </location>
</feature>
<evidence type="ECO:0008006" key="5">
    <source>
        <dbReference type="Google" id="ProtNLM"/>
    </source>
</evidence>
<proteinExistence type="predicted"/>
<keyword evidence="2" id="KW-0472">Membrane</keyword>
<accession>A0ABD5Q287</accession>
<dbReference type="GeneID" id="73044577"/>